<dbReference type="GO" id="GO:0005737">
    <property type="term" value="C:cytoplasm"/>
    <property type="evidence" value="ECO:0007669"/>
    <property type="project" value="TreeGrafter"/>
</dbReference>
<dbReference type="Gene3D" id="4.10.1060.10">
    <property type="entry name" value="Zinc finger, RanBP2-type"/>
    <property type="match status" value="1"/>
</dbReference>
<feature type="region of interest" description="Disordered" evidence="5">
    <location>
        <begin position="160"/>
        <end position="213"/>
    </location>
</feature>
<dbReference type="PROSITE" id="PS00028">
    <property type="entry name" value="ZINC_FINGER_C2H2_1"/>
    <property type="match status" value="1"/>
</dbReference>
<dbReference type="AlphaFoldDB" id="A0AAN8WZK8"/>
<evidence type="ECO:0000313" key="8">
    <source>
        <dbReference type="Proteomes" id="UP001381693"/>
    </source>
</evidence>
<feature type="compositionally biased region" description="Gly residues" evidence="5">
    <location>
        <begin position="359"/>
        <end position="375"/>
    </location>
</feature>
<dbReference type="PROSITE" id="PS01358">
    <property type="entry name" value="ZF_RANBP2_1"/>
    <property type="match status" value="1"/>
</dbReference>
<sequence length="508" mass="56799">MEERQEANQTAERQPKRSLIDDLKGMSQEFDFSTMGTMGDFSAWGFGNTDDGSDDNNKLNEDNRWRGRSQERGSRGSDRDRDRDRDRGRRDGGRDYHRGRDGGGGFQRGNRDDDRGRNRRFGGREHSRNNDTPMKKGDWICRDCDFVNFASRTQCFKCNTSKDQRKSLPGGRSESGGNSSSYMGKRKSQDYSDEGHCEEDNDYGPPPEPEKRSKLDEDMFEAPMMTSWTDIKEFDDDHDAEMFTEENEYLTQRYGENVVRVRYTNKGLVGYYCMICDVEMTGEKPLDLHCRGMKHLKKKERRDNPEPFDPLPRIVNKDKKGGERDRPRLLPPEAFSRESGNDIGRSSDPHGGRSRSHSGSGGGQFGGSSGSGGNALQGSPTGALLSKLADCSVKSEGDAELATNVISLLLKSLKDYSMKKGESKVAELLLQAELKMSTIKALKVGLQYLAGGQGSGGGMDRMGGRGGMDRMGGGGGGMDRMSGEEEEDGQNGWRRRHGQNEWRRRRNG</sequence>
<gene>
    <name evidence="7" type="ORF">SK128_001719</name>
</gene>
<feature type="compositionally biased region" description="Basic and acidic residues" evidence="5">
    <location>
        <begin position="109"/>
        <end position="134"/>
    </location>
</feature>
<comment type="caution">
    <text evidence="7">The sequence shown here is derived from an EMBL/GenBank/DDBJ whole genome shotgun (WGS) entry which is preliminary data.</text>
</comment>
<evidence type="ECO:0000259" key="6">
    <source>
        <dbReference type="PROSITE" id="PS50199"/>
    </source>
</evidence>
<evidence type="ECO:0000256" key="5">
    <source>
        <dbReference type="SAM" id="MobiDB-lite"/>
    </source>
</evidence>
<feature type="compositionally biased region" description="Basic and acidic residues" evidence="5">
    <location>
        <begin position="13"/>
        <end position="24"/>
    </location>
</feature>
<feature type="compositionally biased region" description="Basic and acidic residues" evidence="5">
    <location>
        <begin position="335"/>
        <end position="351"/>
    </location>
</feature>
<dbReference type="InterPro" id="IPR001876">
    <property type="entry name" value="Znf_RanBP2"/>
</dbReference>
<evidence type="ECO:0000313" key="7">
    <source>
        <dbReference type="EMBL" id="KAK7075255.1"/>
    </source>
</evidence>
<feature type="region of interest" description="Disordered" evidence="5">
    <location>
        <begin position="1"/>
        <end position="134"/>
    </location>
</feature>
<feature type="region of interest" description="Disordered" evidence="5">
    <location>
        <begin position="296"/>
        <end position="378"/>
    </location>
</feature>
<dbReference type="InterPro" id="IPR036443">
    <property type="entry name" value="Znf_RanBP2_sf"/>
</dbReference>
<feature type="compositionally biased region" description="Gly residues" evidence="5">
    <location>
        <begin position="454"/>
        <end position="478"/>
    </location>
</feature>
<keyword evidence="2 4" id="KW-0863">Zinc-finger</keyword>
<dbReference type="InterPro" id="IPR036236">
    <property type="entry name" value="Znf_C2H2_sf"/>
</dbReference>
<organism evidence="7 8">
    <name type="scientific">Halocaridina rubra</name>
    <name type="common">Hawaiian red shrimp</name>
    <dbReference type="NCBI Taxonomy" id="373956"/>
    <lineage>
        <taxon>Eukaryota</taxon>
        <taxon>Metazoa</taxon>
        <taxon>Ecdysozoa</taxon>
        <taxon>Arthropoda</taxon>
        <taxon>Crustacea</taxon>
        <taxon>Multicrustacea</taxon>
        <taxon>Malacostraca</taxon>
        <taxon>Eumalacostraca</taxon>
        <taxon>Eucarida</taxon>
        <taxon>Decapoda</taxon>
        <taxon>Pleocyemata</taxon>
        <taxon>Caridea</taxon>
        <taxon>Atyoidea</taxon>
        <taxon>Atyidae</taxon>
        <taxon>Halocaridina</taxon>
    </lineage>
</organism>
<dbReference type="InterPro" id="IPR013087">
    <property type="entry name" value="Znf_C2H2_type"/>
</dbReference>
<keyword evidence="3" id="KW-0862">Zinc</keyword>
<feature type="compositionally biased region" description="Low complexity" evidence="5">
    <location>
        <begin position="170"/>
        <end position="183"/>
    </location>
</feature>
<dbReference type="EMBL" id="JAXCGZ010011339">
    <property type="protein sequence ID" value="KAK7075255.1"/>
    <property type="molecule type" value="Genomic_DNA"/>
</dbReference>
<dbReference type="SUPFAM" id="SSF90209">
    <property type="entry name" value="Ran binding protein zinc finger-like"/>
    <property type="match status" value="1"/>
</dbReference>
<feature type="compositionally biased region" description="Basic residues" evidence="5">
    <location>
        <begin position="493"/>
        <end position="508"/>
    </location>
</feature>
<feature type="compositionally biased region" description="Basic and acidic residues" evidence="5">
    <location>
        <begin position="315"/>
        <end position="328"/>
    </location>
</feature>
<evidence type="ECO:0000256" key="4">
    <source>
        <dbReference type="PROSITE-ProRule" id="PRU00322"/>
    </source>
</evidence>
<evidence type="ECO:0000256" key="2">
    <source>
        <dbReference type="ARBA" id="ARBA00022771"/>
    </source>
</evidence>
<dbReference type="Proteomes" id="UP001381693">
    <property type="component" value="Unassembled WGS sequence"/>
</dbReference>
<reference evidence="7 8" key="1">
    <citation type="submission" date="2023-11" db="EMBL/GenBank/DDBJ databases">
        <title>Halocaridina rubra genome assembly.</title>
        <authorList>
            <person name="Smith C."/>
        </authorList>
    </citation>
    <scope>NUCLEOTIDE SEQUENCE [LARGE SCALE GENOMIC DNA]</scope>
    <source>
        <strain evidence="7">EP-1</strain>
        <tissue evidence="7">Whole</tissue>
    </source>
</reference>
<feature type="region of interest" description="Disordered" evidence="5">
    <location>
        <begin position="454"/>
        <end position="508"/>
    </location>
</feature>
<feature type="compositionally biased region" description="Basic and acidic residues" evidence="5">
    <location>
        <begin position="55"/>
        <end position="101"/>
    </location>
</feature>
<dbReference type="PANTHER" id="PTHR23111:SF40">
    <property type="entry name" value="RNA-BINDING PROTEIN INVOLVED IN HETEROCHROMATIN ASSEMBLY-RELATED"/>
    <property type="match status" value="1"/>
</dbReference>
<name>A0AAN8WZK8_HALRR</name>
<dbReference type="PANTHER" id="PTHR23111">
    <property type="entry name" value="ZINC FINGER PROTEIN"/>
    <property type="match status" value="1"/>
</dbReference>
<protein>
    <recommendedName>
        <fullName evidence="6">RanBP2-type domain-containing protein</fullName>
    </recommendedName>
</protein>
<feature type="domain" description="RanBP2-type" evidence="6">
    <location>
        <begin position="135"/>
        <end position="164"/>
    </location>
</feature>
<proteinExistence type="predicted"/>
<evidence type="ECO:0000256" key="1">
    <source>
        <dbReference type="ARBA" id="ARBA00022723"/>
    </source>
</evidence>
<dbReference type="GO" id="GO:0003729">
    <property type="term" value="F:mRNA binding"/>
    <property type="evidence" value="ECO:0007669"/>
    <property type="project" value="TreeGrafter"/>
</dbReference>
<dbReference type="Gene3D" id="3.30.160.60">
    <property type="entry name" value="Classic Zinc Finger"/>
    <property type="match status" value="1"/>
</dbReference>
<dbReference type="PROSITE" id="PS50199">
    <property type="entry name" value="ZF_RANBP2_2"/>
    <property type="match status" value="1"/>
</dbReference>
<dbReference type="SUPFAM" id="SSF57667">
    <property type="entry name" value="beta-beta-alpha zinc fingers"/>
    <property type="match status" value="1"/>
</dbReference>
<dbReference type="GO" id="GO:0008270">
    <property type="term" value="F:zinc ion binding"/>
    <property type="evidence" value="ECO:0007669"/>
    <property type="project" value="UniProtKB-KW"/>
</dbReference>
<keyword evidence="1" id="KW-0479">Metal-binding</keyword>
<dbReference type="SMART" id="SM00547">
    <property type="entry name" value="ZnF_RBZ"/>
    <property type="match status" value="1"/>
</dbReference>
<dbReference type="Pfam" id="PF12874">
    <property type="entry name" value="zf-met"/>
    <property type="match status" value="1"/>
</dbReference>
<evidence type="ECO:0000256" key="3">
    <source>
        <dbReference type="ARBA" id="ARBA00022833"/>
    </source>
</evidence>
<accession>A0AAN8WZK8</accession>
<keyword evidence="8" id="KW-1185">Reference proteome</keyword>